<protein>
    <submittedName>
        <fullName evidence="1">Uncharacterized protein</fullName>
    </submittedName>
</protein>
<sequence>MALILLYLYQMKRGVNFMKLLYLVRKIFGKDNSVKKQALLRERLDFAMSQTKEY</sequence>
<accession>A0ABQ6AHW7</accession>
<gene>
    <name evidence="1" type="ORF">GCM10007855_18570</name>
</gene>
<name>A0ABQ6AHW7_9GAMM</name>
<proteinExistence type="predicted"/>
<reference evidence="2" key="1">
    <citation type="journal article" date="2019" name="Int. J. Syst. Evol. Microbiol.">
        <title>The Global Catalogue of Microorganisms (GCM) 10K type strain sequencing project: providing services to taxonomists for standard genome sequencing and annotation.</title>
        <authorList>
            <consortium name="The Broad Institute Genomics Platform"/>
            <consortium name="The Broad Institute Genome Sequencing Center for Infectious Disease"/>
            <person name="Wu L."/>
            <person name="Ma J."/>
        </authorList>
    </citation>
    <scope>NUCLEOTIDE SEQUENCE [LARGE SCALE GENOMIC DNA]</scope>
    <source>
        <strain evidence="2">NBRC 105001</strain>
    </source>
</reference>
<comment type="caution">
    <text evidence="1">The sequence shown here is derived from an EMBL/GenBank/DDBJ whole genome shotgun (WGS) entry which is preliminary data.</text>
</comment>
<keyword evidence="2" id="KW-1185">Reference proteome</keyword>
<evidence type="ECO:0000313" key="1">
    <source>
        <dbReference type="EMBL" id="GLR74983.1"/>
    </source>
</evidence>
<organism evidence="1 2">
    <name type="scientific">Aliivibrio sifiae</name>
    <dbReference type="NCBI Taxonomy" id="566293"/>
    <lineage>
        <taxon>Bacteria</taxon>
        <taxon>Pseudomonadati</taxon>
        <taxon>Pseudomonadota</taxon>
        <taxon>Gammaproteobacteria</taxon>
        <taxon>Vibrionales</taxon>
        <taxon>Vibrionaceae</taxon>
        <taxon>Aliivibrio</taxon>
    </lineage>
</organism>
<dbReference type="EMBL" id="BSOU01000004">
    <property type="protein sequence ID" value="GLR74983.1"/>
    <property type="molecule type" value="Genomic_DNA"/>
</dbReference>
<evidence type="ECO:0000313" key="2">
    <source>
        <dbReference type="Proteomes" id="UP001156660"/>
    </source>
</evidence>
<dbReference type="Proteomes" id="UP001156660">
    <property type="component" value="Unassembled WGS sequence"/>
</dbReference>